<dbReference type="CDD" id="cd05172">
    <property type="entry name" value="PIKKc_DNA-PK"/>
    <property type="match status" value="1"/>
</dbReference>
<dbReference type="Pfam" id="PF02260">
    <property type="entry name" value="FATC"/>
    <property type="match status" value="1"/>
</dbReference>
<dbReference type="GO" id="GO:0004677">
    <property type="term" value="F:DNA-dependent protein kinase activity"/>
    <property type="evidence" value="ECO:0007669"/>
    <property type="project" value="InterPro"/>
</dbReference>
<dbReference type="InterPro" id="IPR037706">
    <property type="entry name" value="DNA-PK_dom"/>
</dbReference>
<reference evidence="15" key="1">
    <citation type="submission" date="2018-04" db="EMBL/GenBank/DDBJ databases">
        <authorList>
            <person name="Go L.Y."/>
            <person name="Mitchell J.A."/>
        </authorList>
    </citation>
    <scope>NUCLEOTIDE SEQUENCE</scope>
    <source>
        <tissue evidence="15">Whole organism</tissue>
    </source>
</reference>
<comment type="similarity">
    <text evidence="2">Belongs to the PI3/PI4-kinase family.</text>
</comment>
<dbReference type="InterPro" id="IPR016024">
    <property type="entry name" value="ARM-type_fold"/>
</dbReference>
<evidence type="ECO:0000256" key="11">
    <source>
        <dbReference type="ARBA" id="ARBA00023242"/>
    </source>
</evidence>
<dbReference type="InterPro" id="IPR036940">
    <property type="entry name" value="PI3/4_kinase_cat_sf"/>
</dbReference>
<dbReference type="SUPFAM" id="SSF56112">
    <property type="entry name" value="Protein kinase-like (PK-like)"/>
    <property type="match status" value="1"/>
</dbReference>
<evidence type="ECO:0000259" key="14">
    <source>
        <dbReference type="PROSITE" id="PS51190"/>
    </source>
</evidence>
<evidence type="ECO:0000256" key="4">
    <source>
        <dbReference type="ARBA" id="ARBA00022527"/>
    </source>
</evidence>
<evidence type="ECO:0000256" key="5">
    <source>
        <dbReference type="ARBA" id="ARBA00022679"/>
    </source>
</evidence>
<dbReference type="InterPro" id="IPR003152">
    <property type="entry name" value="FATC_dom"/>
</dbReference>
<keyword evidence="11" id="KW-0539">Nucleus</keyword>
<evidence type="ECO:0000313" key="15">
    <source>
        <dbReference type="EMBL" id="SSX06047.1"/>
    </source>
</evidence>
<dbReference type="InterPro" id="IPR050517">
    <property type="entry name" value="DDR_Repair_Kinase"/>
</dbReference>
<dbReference type="PROSITE" id="PS50290">
    <property type="entry name" value="PI3_4_KINASE_3"/>
    <property type="match status" value="1"/>
</dbReference>
<dbReference type="Gene3D" id="1.10.1070.11">
    <property type="entry name" value="Phosphatidylinositol 3-/4-kinase, catalytic domain"/>
    <property type="match status" value="1"/>
</dbReference>
<name>A0A336M7V8_CULSO</name>
<evidence type="ECO:0000259" key="12">
    <source>
        <dbReference type="PROSITE" id="PS50290"/>
    </source>
</evidence>
<evidence type="ECO:0000256" key="6">
    <source>
        <dbReference type="ARBA" id="ARBA00022741"/>
    </source>
</evidence>
<dbReference type="SMART" id="SM01343">
    <property type="entry name" value="FATC"/>
    <property type="match status" value="1"/>
</dbReference>
<dbReference type="PANTHER" id="PTHR11139">
    <property type="entry name" value="ATAXIA TELANGIECTASIA MUTATED ATM -RELATED"/>
    <property type="match status" value="1"/>
</dbReference>
<dbReference type="InterPro" id="IPR014009">
    <property type="entry name" value="PIK_FAT"/>
</dbReference>
<dbReference type="Pfam" id="PF08163">
    <property type="entry name" value="DNAPKcs_CC3"/>
    <property type="match status" value="1"/>
</dbReference>
<evidence type="ECO:0000256" key="8">
    <source>
        <dbReference type="ARBA" id="ARBA00022777"/>
    </source>
</evidence>
<dbReference type="PANTHER" id="PTHR11139:SF68">
    <property type="entry name" value="DNA-DEPENDENT PROTEIN KINASE CATALYTIC SUBUNIT"/>
    <property type="match status" value="1"/>
</dbReference>
<dbReference type="EMBL" id="UFQT01000673">
    <property type="protein sequence ID" value="SSX26404.1"/>
    <property type="molecule type" value="Genomic_DNA"/>
</dbReference>
<dbReference type="PROSITE" id="PS51189">
    <property type="entry name" value="FAT"/>
    <property type="match status" value="1"/>
</dbReference>
<dbReference type="InterPro" id="IPR000403">
    <property type="entry name" value="PI3/4_kinase_cat_dom"/>
</dbReference>
<dbReference type="GO" id="GO:0005524">
    <property type="term" value="F:ATP binding"/>
    <property type="evidence" value="ECO:0007669"/>
    <property type="project" value="UniProtKB-KW"/>
</dbReference>
<dbReference type="GO" id="GO:0005634">
    <property type="term" value="C:nucleus"/>
    <property type="evidence" value="ECO:0007669"/>
    <property type="project" value="UniProtKB-SubCell"/>
</dbReference>
<evidence type="ECO:0000313" key="16">
    <source>
        <dbReference type="EMBL" id="SSX26404.1"/>
    </source>
</evidence>
<keyword evidence="7" id="KW-0227">DNA damage</keyword>
<dbReference type="PROSITE" id="PS51190">
    <property type="entry name" value="FATC"/>
    <property type="match status" value="1"/>
</dbReference>
<protein>
    <recommendedName>
        <fullName evidence="3">non-specific serine/threonine protein kinase</fullName>
        <ecNumber evidence="3">2.7.11.1</ecNumber>
    </recommendedName>
</protein>
<evidence type="ECO:0000256" key="1">
    <source>
        <dbReference type="ARBA" id="ARBA00004123"/>
    </source>
</evidence>
<dbReference type="EMBL" id="UFQS01000673">
    <property type="protein sequence ID" value="SSX06047.1"/>
    <property type="molecule type" value="Genomic_DNA"/>
</dbReference>
<dbReference type="OMA" id="WMEDSSR"/>
<dbReference type="EC" id="2.7.11.1" evidence="3"/>
<dbReference type="InterPro" id="IPR011009">
    <property type="entry name" value="Kinase-like_dom_sf"/>
</dbReference>
<feature type="domain" description="FATC" evidence="14">
    <location>
        <begin position="2545"/>
        <end position="2577"/>
    </location>
</feature>
<accession>A0A336M7V8</accession>
<gene>
    <name evidence="16" type="primary">CSON013391</name>
</gene>
<keyword evidence="9" id="KW-0067">ATP-binding</keyword>
<keyword evidence="4" id="KW-0723">Serine/threonine-protein kinase</keyword>
<keyword evidence="10" id="KW-0234">DNA repair</keyword>
<dbReference type="SMART" id="SM00146">
    <property type="entry name" value="PI3Kc"/>
    <property type="match status" value="1"/>
</dbReference>
<keyword evidence="6" id="KW-0547">Nucleotide-binding</keyword>
<reference evidence="16" key="2">
    <citation type="submission" date="2018-07" db="EMBL/GenBank/DDBJ databases">
        <authorList>
            <person name="Quirk P.G."/>
            <person name="Krulwich T.A."/>
        </authorList>
    </citation>
    <scope>NUCLEOTIDE SEQUENCE</scope>
</reference>
<dbReference type="PROSITE" id="PS00916">
    <property type="entry name" value="PI3_4_KINASE_2"/>
    <property type="match status" value="1"/>
</dbReference>
<feature type="domain" description="FAT" evidence="13">
    <location>
        <begin position="1427"/>
        <end position="2029"/>
    </location>
</feature>
<dbReference type="SMART" id="SM01344">
    <property type="entry name" value="NUC194"/>
    <property type="match status" value="1"/>
</dbReference>
<evidence type="ECO:0000256" key="7">
    <source>
        <dbReference type="ARBA" id="ARBA00022763"/>
    </source>
</evidence>
<dbReference type="GO" id="GO:0000723">
    <property type="term" value="P:telomere maintenance"/>
    <property type="evidence" value="ECO:0007669"/>
    <property type="project" value="TreeGrafter"/>
</dbReference>
<evidence type="ECO:0000256" key="10">
    <source>
        <dbReference type="ARBA" id="ARBA00023204"/>
    </source>
</evidence>
<dbReference type="GO" id="GO:0006303">
    <property type="term" value="P:double-strand break repair via nonhomologous end joining"/>
    <property type="evidence" value="ECO:0007669"/>
    <property type="project" value="InterPro"/>
</dbReference>
<dbReference type="InterPro" id="IPR045581">
    <property type="entry name" value="DNAPKcs_CC5"/>
</dbReference>
<sequence>MIFEPFKVDFPLHENSETNFARRSAVNFFTEVSRCDTISVELKEALLNGLSEIQISTLNYLINSFKNNIHFDTFESDHYFKAKGLYITLTTHPISTELTKNLFEELLTLIFNSIKISTVITLNETSREIFYASNPPPKTREFVSILLKIVLLSDQILPQIMECIFNTTELKVQGNEIKYGDHFLITYKSVLMEFIGNHVESVLKTMFDDIPNEKFVQNLKFICDLCEFTRKLSTDEGKIVKGNLINMILSLLEKIFEMAKACPDNELHVINMITHLMMIFTEEPMYKLDRDGKIQKWFIEMMAKDEILWDVKTKSLIILPCFTGSQSRVESQSDLMSALVDHLLSVYFPQKCSDFPEGSIKRESLIACFQGILDALVATRSPVILMFLIKASAAEPDHPIEHEIRKGIEKYTTSQESETLKSDLEMLFKVFCERHRYFPIRMTVLKRYFLVMLKASPENVVKSFFNKENYTKIMKLIKNGQGQIHDLVDKIGGFQLLEIFFGISTKEYLESPESPLYDPSKSQKASLEAIFACRDELKKINIYTDLDHSEYFRKSQCAAFNCLCTILANHQTNPMVYNKFLFENQQIWKNLIKSGSDVYQMSSQEIEDYPVVRKRIVAIRDISKVVGIKENRHFHMTTSIYASSLSQDVLKMDFSNTMVRSAAEVAQRENVKSKFGEIALEKIMINDHECMANICAIIHHMYEKKISNFNFTVPWIENLCKMMESHPEINVRRFIAKVIDNCRDIFKLNVARVYRALMKFLVDEGENSPINPFITDLCVLLLEWSENYKLTSDDEKTMASKLIGYLVRNSKSDRRDILKVNLEILKNLIEIWKEFVQIPYETLLETISRTFDKESKENLYGIHLNAVILATGRVTWTTENKNDYFKAIEMSLNNKSAAIYQPAAQLYGMCLKEEFKKKSESDFLEDPRIIELIRRLKEDLNLDRNNAPDILYGIQKYCDYILEPFSNLILSKIPVSIRNIKLKYLEMFLSGMKYYDKSFLYKEIMSTIDLKQLLRNPDFKVISLHIVNRALPLVSPKEVESLYSEVATLIDDSSSEIRDIVYEILMFIYKELAGQIDLNILTATGSFLVEGILDTDVEIQKILIKFWSDPNQLPSALDKRLEKLLCDIYKANSSNFLTAATLLLLYPAITDPNSALPLFQYTPGPDVKHVERFIDTSWRRSMTFTKPPLFVETKALKKTLHTISTQIEGIQMSQNSSQENPEGVPFTPTIDPSLFFNVRDDFSKSIVTQDSFVVPTQVKTLTRRSNLLETQMIANSQSNYGHLRQRFTKQSQNIQRDKAIRAISYRNQRQQESKNAAKERQLSVTLYRRYRDGDFPDLNINALAILLPLQALLKFDKNIARQVLNELFKITSKIGLAREMPIHQSTIANGISRILLKIENSVDMTFVATLFDFAIVNSSVFTMLPETVKNISKASNNITLGILYLEERLNLIDGESDETSLISSVSGNMSVEEHWMQLTDLYRCLSEHDMLNSIFANQIQVDGRLPKAISMMAENRFDLADELWTEILEAINEDKYEYDFSFQSRYDCLASLSDWDALEQNVAPYLAQNEKIWEPGFNQDVILPNLMTAETRLILSEIYDPNTEFLEHLLQWTINPPYWNHLRQHFSEELIMLMVAQTDFNQARLISDQRIRGILLEWSDLNVLSDKLQFNKLEKIRIISELFSTIETFFLASKIDQRTFEKTIKFYNHTLPSIRDSTIFWDTIIMYRTFFWRKLIDLTMDEELAEFEESLFETINKQQVNLFNVALKQENLGLAKNVLKRIEITSKDDTQKSLLRCQLEIKYTKDHGNVIEKLDALQKTVKNSLNIVKELTEASHSNLKINSNLNLAEIGEILLFTPESYHNHATYRQYTRLQTPTAFNVQRKVISYLQNAVDQSEISNDVHNLADCCMKYADFAFTCLEILNLDDKLTLQEDIIKYTLRSMRLGHYRARELFVRILQLPNLHNEQKISDTFKNEVSQVPDWLFLNWIEQILCHIKLDSECCLDVIVENLAKSYPSALLYPLRFILNNLEEGVNLRPFLKGILNSLETPLMNRFIDEMTLVCLPAVKVKNSIEKLIKILNSNEGEFATAISMEVEMWLKNCESHGEDYQKYAKYMKNFENLKKYDMKRAKEKIFTALRHMQIEISKVVQRSRNSLSIERLSPWLANYQLTSGTDSISILGQFVHLKSKPHPDEHAKIVKIDPNLIVLTSLRRPIKIKFHGSDGREYAFLTKYGEDLRQDQRIQQLLSIMSDKMKNNVNCRAQNLQLITYNVTPINSLFGLLNWVGDTISLMLAVRESYKRTENNDYDKFEENVVSKEHKKFITDTHPYHIIAQEATRQEIVEKHQKLVSLIPNGLLKQSLVTYASSLENYYVLKRNFIQSIAAISISHWILGIGDRHLDNTLIDTKTFKLIGIDFGHAFGTATRQLQVPELIPFRMTKQLQSVMEPHGVTGLFERCMTHAMRCFRNEQAVLRACMDLFVREPTIGWLDRSLVTPEIIIDMACSKLQGANSAKITVQELELNRFINKTGYQRILKSANYYGDEVKDLTVEDQVKKLIAQATDEALLGITYYGWRPFL</sequence>
<keyword evidence="8" id="KW-0418">Kinase</keyword>
<keyword evidence="5" id="KW-0808">Transferase</keyword>
<dbReference type="InterPro" id="IPR012582">
    <property type="entry name" value="DNAPKcs_CC3"/>
</dbReference>
<dbReference type="VEuPathDB" id="VectorBase:CSON013391"/>
<evidence type="ECO:0000256" key="9">
    <source>
        <dbReference type="ARBA" id="ARBA00022840"/>
    </source>
</evidence>
<dbReference type="GO" id="GO:0008630">
    <property type="term" value="P:intrinsic apoptotic signaling pathway in response to DNA damage"/>
    <property type="evidence" value="ECO:0007669"/>
    <property type="project" value="TreeGrafter"/>
</dbReference>
<organism evidence="16">
    <name type="scientific">Culicoides sonorensis</name>
    <name type="common">Biting midge</name>
    <dbReference type="NCBI Taxonomy" id="179676"/>
    <lineage>
        <taxon>Eukaryota</taxon>
        <taxon>Metazoa</taxon>
        <taxon>Ecdysozoa</taxon>
        <taxon>Arthropoda</taxon>
        <taxon>Hexapoda</taxon>
        <taxon>Insecta</taxon>
        <taxon>Pterygota</taxon>
        <taxon>Neoptera</taxon>
        <taxon>Endopterygota</taxon>
        <taxon>Diptera</taxon>
        <taxon>Nematocera</taxon>
        <taxon>Chironomoidea</taxon>
        <taxon>Ceratopogonidae</taxon>
        <taxon>Ceratopogoninae</taxon>
        <taxon>Culicoides</taxon>
        <taxon>Monoculicoides</taxon>
    </lineage>
</organism>
<evidence type="ECO:0000256" key="3">
    <source>
        <dbReference type="ARBA" id="ARBA00012513"/>
    </source>
</evidence>
<dbReference type="SUPFAM" id="SSF48371">
    <property type="entry name" value="ARM repeat"/>
    <property type="match status" value="1"/>
</dbReference>
<feature type="domain" description="PI3K/PI4K catalytic" evidence="12">
    <location>
        <begin position="2201"/>
        <end position="2536"/>
    </location>
</feature>
<evidence type="ECO:0000259" key="13">
    <source>
        <dbReference type="PROSITE" id="PS51189"/>
    </source>
</evidence>
<dbReference type="InterPro" id="IPR018936">
    <property type="entry name" value="PI3/4_kinase_CS"/>
</dbReference>
<proteinExistence type="inferred from homology"/>
<comment type="subcellular location">
    <subcellularLocation>
        <location evidence="1">Nucleus</location>
    </subcellularLocation>
</comment>
<evidence type="ECO:0000256" key="2">
    <source>
        <dbReference type="ARBA" id="ARBA00011031"/>
    </source>
</evidence>
<dbReference type="Gene3D" id="3.30.1010.10">
    <property type="entry name" value="Phosphatidylinositol 3-kinase Catalytic Subunit, Chain A, domain 4"/>
    <property type="match status" value="1"/>
</dbReference>
<dbReference type="Pfam" id="PF19704">
    <property type="entry name" value="DNAPKcs_CC5"/>
    <property type="match status" value="2"/>
</dbReference>
<dbReference type="Pfam" id="PF00454">
    <property type="entry name" value="PI3_PI4_kinase"/>
    <property type="match status" value="1"/>
</dbReference>